<keyword evidence="2" id="KW-0934">Plastid</keyword>
<dbReference type="PANTHER" id="PTHR35319:SF2">
    <property type="entry name" value="YCF54"/>
    <property type="match status" value="1"/>
</dbReference>
<name>A0A1X9PUL5_9RHOD</name>
<dbReference type="EMBL" id="KY709211">
    <property type="protein sequence ID" value="ARO91199.1"/>
    <property type="molecule type" value="Genomic_DNA"/>
</dbReference>
<comment type="similarity">
    <text evidence="1">Belongs to the ycf54 family.</text>
</comment>
<dbReference type="Gene3D" id="3.30.70.1860">
    <property type="entry name" value="Uncharacterised protein family Ycf54"/>
    <property type="match status" value="1"/>
</dbReference>
<protein>
    <submittedName>
        <fullName evidence="2">Conserved hypothetical plastid protein</fullName>
    </submittedName>
</protein>
<accession>A0A1X9PUL5</accession>
<dbReference type="InterPro" id="IPR038409">
    <property type="entry name" value="Ycf54-like_sf"/>
</dbReference>
<keyword evidence="2" id="KW-0150">Chloroplast</keyword>
<sequence>MSKYYFAVASKKFLLEEEPIEEVLRERTNYYSMIDKPIDFWLILNPQFLNKPELLSLQNKIKKPVAAIVSTNPVFINWIKLRVGYVFTGQVEELLFDNILAESR</sequence>
<proteinExistence type="inferred from homology"/>
<organism evidence="2">
    <name type="scientific">Flintiella sanguinaria</name>
    <dbReference type="NCBI Taxonomy" id="101926"/>
    <lineage>
        <taxon>Eukaryota</taxon>
        <taxon>Rhodophyta</taxon>
        <taxon>Bangiophyceae</taxon>
        <taxon>Porphyridiales</taxon>
        <taxon>Porphyridiaceae</taxon>
        <taxon>Flintiella</taxon>
    </lineage>
</organism>
<evidence type="ECO:0000313" key="2">
    <source>
        <dbReference type="EMBL" id="ARO91199.1"/>
    </source>
</evidence>
<reference evidence="2" key="1">
    <citation type="submission" date="2017-03" db="EMBL/GenBank/DDBJ databases">
        <title>The new red algal subphylum Proteorhodophytina comprises the largest and most divergent plastid genomes known.</title>
        <authorList>
            <person name="Munoz-Gomez S.A."/>
            <person name="Mejia-Franco F.G."/>
            <person name="Durnin K."/>
            <person name="Morgan C."/>
            <person name="Grisdale C.J."/>
            <person name="Archibald J.M."/>
            <person name="Slamovits C.H."/>
        </authorList>
    </citation>
    <scope>NUCLEOTIDE SEQUENCE</scope>
    <source>
        <strain evidence="2">UTEX LB2060</strain>
    </source>
</reference>
<geneLocation type="chloroplast" evidence="2"/>
<dbReference type="InterPro" id="IPR019616">
    <property type="entry name" value="Ycf54"/>
</dbReference>
<dbReference type="AlphaFoldDB" id="A0A1X9PUL5"/>
<gene>
    <name evidence="2" type="primary">ycf54</name>
</gene>
<dbReference type="Pfam" id="PF10674">
    <property type="entry name" value="Ycf54"/>
    <property type="match status" value="1"/>
</dbReference>
<dbReference type="PANTHER" id="PTHR35319">
    <property type="match status" value="1"/>
</dbReference>
<evidence type="ECO:0000256" key="1">
    <source>
        <dbReference type="ARBA" id="ARBA00043978"/>
    </source>
</evidence>